<sequence>MKKSFLILTLFAGLFTAFGVSTPAAAKSKGAKVVSSRHISKKPYHAVSGYLYSSTSLKKKAHNADNYPFTVFYTYKSDTVRKANGNKAVYYYVKNGNGKVKGWIWRGHLVRLINTQKQLSQLNELVNLIDSTSTKTHNQIVSLLKTVNSNTTLPTLINGLTTLRDGLNRGSADFAKIGQIISLVQSSVSNSINNLYNTAKLINDATAKQTNLLPLVTDVLRALTNTK</sequence>
<dbReference type="AlphaFoldDB" id="A0A1Z5IF66"/>
<organism evidence="2 3">
    <name type="scientific">Secundilactobacillus silagei JCM 19001</name>
    <dbReference type="NCBI Taxonomy" id="1302250"/>
    <lineage>
        <taxon>Bacteria</taxon>
        <taxon>Bacillati</taxon>
        <taxon>Bacillota</taxon>
        <taxon>Bacilli</taxon>
        <taxon>Lactobacillales</taxon>
        <taxon>Lactobacillaceae</taxon>
        <taxon>Secundilactobacillus</taxon>
    </lineage>
</organism>
<keyword evidence="3" id="KW-1185">Reference proteome</keyword>
<dbReference type="STRING" id="1302250.GCA_001313225_01573"/>
<accession>A0A1Z5IF66</accession>
<name>A0A1Z5IF66_9LACO</name>
<feature type="signal peptide" evidence="1">
    <location>
        <begin position="1"/>
        <end position="26"/>
    </location>
</feature>
<dbReference type="Proteomes" id="UP000198402">
    <property type="component" value="Unassembled WGS sequence"/>
</dbReference>
<feature type="chain" id="PRO_5012193495" description="D-alanyl-D-alanine carboxypeptidase" evidence="1">
    <location>
        <begin position="27"/>
        <end position="227"/>
    </location>
</feature>
<proteinExistence type="predicted"/>
<reference evidence="2 3" key="1">
    <citation type="submission" date="2015-11" db="EMBL/GenBank/DDBJ databases">
        <title>Draft genome sequences of new species of the genus Lactobacillus isolated from orchardgrass silage.</title>
        <authorList>
            <person name="Tohno M."/>
            <person name="Tanizawa Y."/>
            <person name="Arita M."/>
        </authorList>
    </citation>
    <scope>NUCLEOTIDE SEQUENCE [LARGE SCALE GENOMIC DNA]</scope>
    <source>
        <strain evidence="2 3">IWT126</strain>
    </source>
</reference>
<evidence type="ECO:0008006" key="4">
    <source>
        <dbReference type="Google" id="ProtNLM"/>
    </source>
</evidence>
<evidence type="ECO:0000313" key="3">
    <source>
        <dbReference type="Proteomes" id="UP000198402"/>
    </source>
</evidence>
<dbReference type="EMBL" id="BCMG01000002">
    <property type="protein sequence ID" value="GAX00390.1"/>
    <property type="molecule type" value="Genomic_DNA"/>
</dbReference>
<protein>
    <recommendedName>
        <fullName evidence="4">D-alanyl-D-alanine carboxypeptidase</fullName>
    </recommendedName>
</protein>
<comment type="caution">
    <text evidence="2">The sequence shown here is derived from an EMBL/GenBank/DDBJ whole genome shotgun (WGS) entry which is preliminary data.</text>
</comment>
<gene>
    <name evidence="2" type="ORF">IWT126_00404</name>
</gene>
<evidence type="ECO:0000256" key="1">
    <source>
        <dbReference type="SAM" id="SignalP"/>
    </source>
</evidence>
<evidence type="ECO:0000313" key="2">
    <source>
        <dbReference type="EMBL" id="GAX00390.1"/>
    </source>
</evidence>
<dbReference type="OrthoDB" id="2325304at2"/>
<dbReference type="RefSeq" id="WP_089136160.1">
    <property type="nucleotide sequence ID" value="NZ_BCMG01000002.1"/>
</dbReference>
<keyword evidence="1" id="KW-0732">Signal</keyword>